<evidence type="ECO:0000256" key="1">
    <source>
        <dbReference type="SAM" id="MobiDB-lite"/>
    </source>
</evidence>
<dbReference type="RefSeq" id="XP_056861445.1">
    <property type="nucleotide sequence ID" value="XM_057005465.1"/>
</dbReference>
<organism evidence="2 4">
    <name type="scientific">Raphanus sativus</name>
    <name type="common">Radish</name>
    <name type="synonym">Raphanus raphanistrum var. sativus</name>
    <dbReference type="NCBI Taxonomy" id="3726"/>
    <lineage>
        <taxon>Eukaryota</taxon>
        <taxon>Viridiplantae</taxon>
        <taxon>Streptophyta</taxon>
        <taxon>Embryophyta</taxon>
        <taxon>Tracheophyta</taxon>
        <taxon>Spermatophyta</taxon>
        <taxon>Magnoliopsida</taxon>
        <taxon>eudicotyledons</taxon>
        <taxon>Gunneridae</taxon>
        <taxon>Pentapetalae</taxon>
        <taxon>rosids</taxon>
        <taxon>malvids</taxon>
        <taxon>Brassicales</taxon>
        <taxon>Brassicaceae</taxon>
        <taxon>Brassiceae</taxon>
        <taxon>Raphanus</taxon>
    </lineage>
</organism>
<gene>
    <name evidence="4" type="primary">LOC130509460</name>
    <name evidence="3" type="synonym">LOC130496824</name>
</gene>
<dbReference type="InterPro" id="IPR044818">
    <property type="entry name" value="ILR3-like"/>
</dbReference>
<accession>A0A9W3DC26</accession>
<dbReference type="RefSeq" id="XP_056845334.1">
    <property type="nucleotide sequence ID" value="XM_056989354.1"/>
</dbReference>
<reference evidence="3 4" key="2">
    <citation type="submission" date="2025-04" db="UniProtKB">
        <authorList>
            <consortium name="RefSeq"/>
        </authorList>
    </citation>
    <scope>IDENTIFICATION</scope>
    <source>
        <tissue evidence="3 4">Leaf</tissue>
    </source>
</reference>
<sequence length="105" mass="11580">MNFVMLHAIDGDLIDADYESFTIQGPGFSWPLHQQPLAVSSNSSAGVDGSAGNSEASKEHGSKKRARCESSSAISSKACREKQCRDRLNVNYIRKGRICTRKWCE</sequence>
<dbReference type="OrthoDB" id="515493at2759"/>
<dbReference type="GO" id="GO:0006879">
    <property type="term" value="P:intracellular iron ion homeostasis"/>
    <property type="evidence" value="ECO:0007669"/>
    <property type="project" value="InterPro"/>
</dbReference>
<dbReference type="GO" id="GO:0046983">
    <property type="term" value="F:protein dimerization activity"/>
    <property type="evidence" value="ECO:0007669"/>
    <property type="project" value="InterPro"/>
</dbReference>
<proteinExistence type="predicted"/>
<reference evidence="2" key="1">
    <citation type="journal article" date="2019" name="Database">
        <title>The radish genome database (RadishGD): an integrated information resource for radish genomics.</title>
        <authorList>
            <person name="Yu H.J."/>
            <person name="Baek S."/>
            <person name="Lee Y.J."/>
            <person name="Cho A."/>
            <person name="Mun J.H."/>
        </authorList>
    </citation>
    <scope>NUCLEOTIDE SEQUENCE [LARGE SCALE GENOMIC DNA]</scope>
    <source>
        <strain evidence="2">cv. WK10039</strain>
    </source>
</reference>
<protein>
    <submittedName>
        <fullName evidence="3 4">Transcription factor ILR3-like isoform X1</fullName>
    </submittedName>
</protein>
<dbReference type="GeneID" id="130509460"/>
<evidence type="ECO:0000313" key="2">
    <source>
        <dbReference type="Proteomes" id="UP000504610"/>
    </source>
</evidence>
<dbReference type="Proteomes" id="UP000504610">
    <property type="component" value="Chromosome 1"/>
</dbReference>
<feature type="region of interest" description="Disordered" evidence="1">
    <location>
        <begin position="39"/>
        <end position="80"/>
    </location>
</feature>
<dbReference type="KEGG" id="rsz:130509460"/>
<feature type="compositionally biased region" description="Polar residues" evidence="1">
    <location>
        <begin position="39"/>
        <end position="55"/>
    </location>
</feature>
<dbReference type="PANTHER" id="PTHR46133:SF1">
    <property type="entry name" value="TRANSCRIPTION FACTOR ILR3"/>
    <property type="match status" value="1"/>
</dbReference>
<dbReference type="GO" id="GO:0003700">
    <property type="term" value="F:DNA-binding transcription factor activity"/>
    <property type="evidence" value="ECO:0007669"/>
    <property type="project" value="InterPro"/>
</dbReference>
<evidence type="ECO:0000313" key="3">
    <source>
        <dbReference type="RefSeq" id="XP_056845334.1"/>
    </source>
</evidence>
<evidence type="ECO:0000313" key="4">
    <source>
        <dbReference type="RefSeq" id="XP_056861445.1"/>
    </source>
</evidence>
<dbReference type="KEGG" id="rsz:130496824"/>
<keyword evidence="2" id="KW-1185">Reference proteome</keyword>
<name>A0A9W3DC26_RAPSA</name>
<dbReference type="AlphaFoldDB" id="A0A9W3DC26"/>
<dbReference type="PANTHER" id="PTHR46133">
    <property type="entry name" value="BHLH TRANSCRIPTION FACTOR"/>
    <property type="match status" value="1"/>
</dbReference>